<evidence type="ECO:0000313" key="4">
    <source>
        <dbReference type="Proteomes" id="UP001165060"/>
    </source>
</evidence>
<proteinExistence type="predicted"/>
<evidence type="ECO:0000259" key="2">
    <source>
        <dbReference type="Pfam" id="PF03031"/>
    </source>
</evidence>
<dbReference type="SUPFAM" id="SSF56784">
    <property type="entry name" value="HAD-like"/>
    <property type="match status" value="1"/>
</dbReference>
<dbReference type="Proteomes" id="UP001165060">
    <property type="component" value="Unassembled WGS sequence"/>
</dbReference>
<feature type="domain" description="FCP1 homology" evidence="2">
    <location>
        <begin position="77"/>
        <end position="207"/>
    </location>
</feature>
<comment type="caution">
    <text evidence="3">The sequence shown here is derived from an EMBL/GenBank/DDBJ whole genome shotgun (WGS) entry which is preliminary data.</text>
</comment>
<dbReference type="Gene3D" id="3.40.50.1000">
    <property type="entry name" value="HAD superfamily/HAD-like"/>
    <property type="match status" value="1"/>
</dbReference>
<dbReference type="InterPro" id="IPR036412">
    <property type="entry name" value="HAD-like_sf"/>
</dbReference>
<evidence type="ECO:0000313" key="3">
    <source>
        <dbReference type="EMBL" id="GMI24312.1"/>
    </source>
</evidence>
<protein>
    <recommendedName>
        <fullName evidence="2">FCP1 homology domain-containing protein</fullName>
    </recommendedName>
</protein>
<sequence length="241" mass="26210">MVKIHKKKNRARSLLLSNAFAALPESPTPLASATYSTSPPSPSAEATTSIAVSCTLPEGEAPPPPSFATTTYHVRPLIVFDVNGILCDRIRRGNPHPDEQNQDVEGSVGRVAGAETVPRENLEAIVSCLPPFAVAVWSSCQRQTLKQLLPLVLPQDVIDRLLFTWSVAQCKGDDRLKNVSKITAEFPLWDESSVLIVDDSPEKMASNGAENVWRGGAEEEGDVCELLRGLAKHVGDVRDYR</sequence>
<reference evidence="3 4" key="1">
    <citation type="journal article" date="2023" name="Commun. Biol.">
        <title>Genome analysis of Parmales, the sister group of diatoms, reveals the evolutionary specialization of diatoms from phago-mixotrophs to photoautotrophs.</title>
        <authorList>
            <person name="Ban H."/>
            <person name="Sato S."/>
            <person name="Yoshikawa S."/>
            <person name="Yamada K."/>
            <person name="Nakamura Y."/>
            <person name="Ichinomiya M."/>
            <person name="Sato N."/>
            <person name="Blanc-Mathieu R."/>
            <person name="Endo H."/>
            <person name="Kuwata A."/>
            <person name="Ogata H."/>
        </authorList>
    </citation>
    <scope>NUCLEOTIDE SEQUENCE [LARGE SCALE GENOMIC DNA]</scope>
</reference>
<gene>
    <name evidence="3" type="ORF">TeGR_g15137</name>
</gene>
<feature type="region of interest" description="Disordered" evidence="1">
    <location>
        <begin position="29"/>
        <end position="48"/>
    </location>
</feature>
<accession>A0ABQ6MDJ0</accession>
<dbReference type="InterPro" id="IPR023214">
    <property type="entry name" value="HAD_sf"/>
</dbReference>
<organism evidence="3 4">
    <name type="scientific">Tetraparma gracilis</name>
    <dbReference type="NCBI Taxonomy" id="2962635"/>
    <lineage>
        <taxon>Eukaryota</taxon>
        <taxon>Sar</taxon>
        <taxon>Stramenopiles</taxon>
        <taxon>Ochrophyta</taxon>
        <taxon>Bolidophyceae</taxon>
        <taxon>Parmales</taxon>
        <taxon>Triparmaceae</taxon>
        <taxon>Tetraparma</taxon>
    </lineage>
</organism>
<dbReference type="EMBL" id="BRYB01000163">
    <property type="protein sequence ID" value="GMI24312.1"/>
    <property type="molecule type" value="Genomic_DNA"/>
</dbReference>
<keyword evidence="4" id="KW-1185">Reference proteome</keyword>
<name>A0ABQ6MDJ0_9STRA</name>
<dbReference type="InterPro" id="IPR004274">
    <property type="entry name" value="FCP1_dom"/>
</dbReference>
<dbReference type="Pfam" id="PF03031">
    <property type="entry name" value="NIF"/>
    <property type="match status" value="1"/>
</dbReference>
<evidence type="ECO:0000256" key="1">
    <source>
        <dbReference type="SAM" id="MobiDB-lite"/>
    </source>
</evidence>